<protein>
    <submittedName>
        <fullName evidence="2">RNA-directed DNA polymerase, eukaryota, reverse transcriptase zinc-binding domain protein</fullName>
    </submittedName>
</protein>
<gene>
    <name evidence="2" type="ORF">Tci_342823</name>
</gene>
<feature type="compositionally biased region" description="Basic and acidic residues" evidence="1">
    <location>
        <begin position="302"/>
        <end position="311"/>
    </location>
</feature>
<feature type="region of interest" description="Disordered" evidence="1">
    <location>
        <begin position="533"/>
        <end position="570"/>
    </location>
</feature>
<dbReference type="EMBL" id="BKCJ010124957">
    <property type="protein sequence ID" value="GEX70848.1"/>
    <property type="molecule type" value="Genomic_DNA"/>
</dbReference>
<evidence type="ECO:0000256" key="1">
    <source>
        <dbReference type="SAM" id="MobiDB-lite"/>
    </source>
</evidence>
<reference evidence="2" key="1">
    <citation type="journal article" date="2019" name="Sci. Rep.">
        <title>Draft genome of Tanacetum cinerariifolium, the natural source of mosquito coil.</title>
        <authorList>
            <person name="Yamashiro T."/>
            <person name="Shiraishi A."/>
            <person name="Satake H."/>
            <person name="Nakayama K."/>
        </authorList>
    </citation>
    <scope>NUCLEOTIDE SEQUENCE</scope>
</reference>
<feature type="non-terminal residue" evidence="2">
    <location>
        <position position="1"/>
    </location>
</feature>
<name>A0A699HAQ5_TANCI</name>
<keyword evidence="2" id="KW-0695">RNA-directed DNA polymerase</keyword>
<comment type="caution">
    <text evidence="2">The sequence shown here is derived from an EMBL/GenBank/DDBJ whole genome shotgun (WGS) entry which is preliminary data.</text>
</comment>
<dbReference type="AlphaFoldDB" id="A0A699HAQ5"/>
<sequence length="570" mass="64043">QKRYGLSAPELHKKARLTNSQYGISLCFHTSLKTPISLDNVYSIDKSEPEQIPLWMKMCNVPLKAWTAKGINALASRIGIPLIMDDVTATMCTKGIGRVIYDRVLVEVFAKRGLPNDIEVVYRNGRQEEICRKSVKNNIEKDKQNKGDEEGFIEVKNTKAGGFGEKIPKTFQTKNKGLVAETFDWDEEEVSDDEEVTQVKVLIALADDELAVRKSHARNEPITPLPPLNILQGASPSSEVMPLTFQPHSLKERPGLDTYHSTTPLTDVASLRPITTVAAAPRLTAAAKGKQPARATSPYDPSKVERTEAEQLKIVLRRSRQETHISQHGGSSTDEGTGSKPGILKAMAKPFPPCTHCGFNDHRPDDCRNYYECEIYGSYDHFTSRYNHVIQIRGRVLVESSQSNKSSIGVKCDTCGSIVHSNTDHNEFYHFKKGEEIHAAKARKPTKKKKSQAPEMTMSFIKMDTLLSQKPLEFLTQEDNKLRRLIIYPLDEFVHEDDPSRQYQIDFDISYYVIPHGRSLSEPTHENQVPEVIAPNEPDIPHTKDTEGPPDLINTKGTPKQNIQNDHSTH</sequence>
<dbReference type="GO" id="GO:0003964">
    <property type="term" value="F:RNA-directed DNA polymerase activity"/>
    <property type="evidence" value="ECO:0007669"/>
    <property type="project" value="UniProtKB-KW"/>
</dbReference>
<accession>A0A699HAQ5</accession>
<keyword evidence="2" id="KW-0548">Nucleotidyltransferase</keyword>
<feature type="region of interest" description="Disordered" evidence="1">
    <location>
        <begin position="285"/>
        <end position="340"/>
    </location>
</feature>
<keyword evidence="2" id="KW-0808">Transferase</keyword>
<organism evidence="2">
    <name type="scientific">Tanacetum cinerariifolium</name>
    <name type="common">Dalmatian daisy</name>
    <name type="synonym">Chrysanthemum cinerariifolium</name>
    <dbReference type="NCBI Taxonomy" id="118510"/>
    <lineage>
        <taxon>Eukaryota</taxon>
        <taxon>Viridiplantae</taxon>
        <taxon>Streptophyta</taxon>
        <taxon>Embryophyta</taxon>
        <taxon>Tracheophyta</taxon>
        <taxon>Spermatophyta</taxon>
        <taxon>Magnoliopsida</taxon>
        <taxon>eudicotyledons</taxon>
        <taxon>Gunneridae</taxon>
        <taxon>Pentapetalae</taxon>
        <taxon>asterids</taxon>
        <taxon>campanulids</taxon>
        <taxon>Asterales</taxon>
        <taxon>Asteraceae</taxon>
        <taxon>Asteroideae</taxon>
        <taxon>Anthemideae</taxon>
        <taxon>Anthemidinae</taxon>
        <taxon>Tanacetum</taxon>
    </lineage>
</organism>
<proteinExistence type="predicted"/>
<evidence type="ECO:0000313" key="2">
    <source>
        <dbReference type="EMBL" id="GEX70848.1"/>
    </source>
</evidence>
<feature type="compositionally biased region" description="Polar residues" evidence="1">
    <location>
        <begin position="555"/>
        <end position="570"/>
    </location>
</feature>
<feature type="compositionally biased region" description="Polar residues" evidence="1">
    <location>
        <begin position="326"/>
        <end position="336"/>
    </location>
</feature>